<proteinExistence type="predicted"/>
<dbReference type="InterPro" id="IPR002575">
    <property type="entry name" value="Aminoglycoside_PTrfase"/>
</dbReference>
<protein>
    <submittedName>
        <fullName evidence="2">Predicted kinase, aminoglycoside phosphotransferase (APT) family</fullName>
    </submittedName>
</protein>
<reference evidence="3" key="1">
    <citation type="submission" date="2016-10" db="EMBL/GenBank/DDBJ databases">
        <authorList>
            <person name="Varghese N."/>
            <person name="Submissions S."/>
        </authorList>
    </citation>
    <scope>NUCLEOTIDE SEQUENCE [LARGE SCALE GENOMIC DNA]</scope>
    <source>
        <strain evidence="3">CGMCC 4.3530</strain>
    </source>
</reference>
<dbReference type="PANTHER" id="PTHR47829">
    <property type="entry name" value="HYDROLASE, PUTATIVE (AFU_ORTHOLOGUE AFUA_1G12880)-RELATED"/>
    <property type="match status" value="1"/>
</dbReference>
<evidence type="ECO:0000313" key="3">
    <source>
        <dbReference type="Proteomes" id="UP000199529"/>
    </source>
</evidence>
<evidence type="ECO:0000259" key="1">
    <source>
        <dbReference type="Pfam" id="PF01636"/>
    </source>
</evidence>
<dbReference type="AlphaFoldDB" id="A0A1H3P939"/>
<dbReference type="GO" id="GO:0016301">
    <property type="term" value="F:kinase activity"/>
    <property type="evidence" value="ECO:0007669"/>
    <property type="project" value="UniProtKB-KW"/>
</dbReference>
<accession>A0A1H3P939</accession>
<dbReference type="Gene3D" id="3.30.200.20">
    <property type="entry name" value="Phosphorylase Kinase, domain 1"/>
    <property type="match status" value="1"/>
</dbReference>
<dbReference type="OrthoDB" id="3806873at2"/>
<organism evidence="2 3">
    <name type="scientific">Saccharopolyspora shandongensis</name>
    <dbReference type="NCBI Taxonomy" id="418495"/>
    <lineage>
        <taxon>Bacteria</taxon>
        <taxon>Bacillati</taxon>
        <taxon>Actinomycetota</taxon>
        <taxon>Actinomycetes</taxon>
        <taxon>Pseudonocardiales</taxon>
        <taxon>Pseudonocardiaceae</taxon>
        <taxon>Saccharopolyspora</taxon>
    </lineage>
</organism>
<name>A0A1H3P939_9PSEU</name>
<dbReference type="Proteomes" id="UP000199529">
    <property type="component" value="Unassembled WGS sequence"/>
</dbReference>
<keyword evidence="2" id="KW-0808">Transferase</keyword>
<dbReference type="RefSeq" id="WP_093273115.1">
    <property type="nucleotide sequence ID" value="NZ_FNOK01000041.1"/>
</dbReference>
<dbReference type="STRING" id="418495.SAMN05216215_104122"/>
<dbReference type="InterPro" id="IPR011009">
    <property type="entry name" value="Kinase-like_dom_sf"/>
</dbReference>
<keyword evidence="2" id="KW-0418">Kinase</keyword>
<dbReference type="EMBL" id="FNOK01000041">
    <property type="protein sequence ID" value="SDY97684.1"/>
    <property type="molecule type" value="Genomic_DNA"/>
</dbReference>
<sequence>MNAQPSPGELPGLDLDRLRAHLDAELPGLVDGSLTGELVQGGRSNLTYLVGDGANRWVVRRPPLGHVLATAHDMSREFRMMSALAGTPVPVPETHLLCQDEDVIGAPFYVMEYVPGTVYRTPKLTEQLAPQQRIELAWQLMDVLADLHSIDPGSVGLGEFGRPEGFLERQVRRWSKQLAASHSRDIDGIDELAARLAGAVPGTPRTGIVHGDYRLDNVIVGDDQRIRAVLDWEMATIGDPLTDLGLLAVYWEGFNGVENNPIAKGVGPEYGFPTARQLLDRYAERSGTDLSEMDWYLAFGFFKIAVILEGIHYRFIHNQTVGEGFNHVGALVTPLVAQGLATLKSSSRAHLE</sequence>
<dbReference type="Gene3D" id="3.90.1200.10">
    <property type="match status" value="1"/>
</dbReference>
<evidence type="ECO:0000313" key="2">
    <source>
        <dbReference type="EMBL" id="SDY97684.1"/>
    </source>
</evidence>
<gene>
    <name evidence="2" type="ORF">SAMN05216215_104122</name>
</gene>
<dbReference type="Pfam" id="PF01636">
    <property type="entry name" value="APH"/>
    <property type="match status" value="1"/>
</dbReference>
<keyword evidence="3" id="KW-1185">Reference proteome</keyword>
<dbReference type="CDD" id="cd05154">
    <property type="entry name" value="ACAD10_11_N-like"/>
    <property type="match status" value="1"/>
</dbReference>
<dbReference type="InterPro" id="IPR041726">
    <property type="entry name" value="ACAD10_11_N"/>
</dbReference>
<feature type="domain" description="Aminoglycoside phosphotransferase" evidence="1">
    <location>
        <begin position="37"/>
        <end position="252"/>
    </location>
</feature>
<dbReference type="PANTHER" id="PTHR47829:SF1">
    <property type="entry name" value="HAD FAMILY PHOSPHATASE"/>
    <property type="match status" value="1"/>
</dbReference>
<dbReference type="SUPFAM" id="SSF56112">
    <property type="entry name" value="Protein kinase-like (PK-like)"/>
    <property type="match status" value="1"/>
</dbReference>
<dbReference type="InterPro" id="IPR052898">
    <property type="entry name" value="ACAD10-like"/>
</dbReference>